<evidence type="ECO:0000256" key="4">
    <source>
        <dbReference type="SAM" id="Phobius"/>
    </source>
</evidence>
<dbReference type="EMBL" id="JAPZDC010000001">
    <property type="protein sequence ID" value="MDN5062758.1"/>
    <property type="molecule type" value="Genomic_DNA"/>
</dbReference>
<proteinExistence type="inferred from homology"/>
<accession>A0AAW7PP07</accession>
<dbReference type="RefSeq" id="WP_301344913.1">
    <property type="nucleotide sequence ID" value="NZ_JAPZDB010000016.1"/>
</dbReference>
<dbReference type="AlphaFoldDB" id="A0AAW7PP07"/>
<dbReference type="SMART" id="SM00283">
    <property type="entry name" value="MA"/>
    <property type="match status" value="1"/>
</dbReference>
<feature type="transmembrane region" description="Helical" evidence="4">
    <location>
        <begin position="7"/>
        <end position="28"/>
    </location>
</feature>
<dbReference type="GO" id="GO:0006935">
    <property type="term" value="P:chemotaxis"/>
    <property type="evidence" value="ECO:0007669"/>
    <property type="project" value="UniProtKB-KW"/>
</dbReference>
<dbReference type="PANTHER" id="PTHR43531">
    <property type="entry name" value="PROTEIN ICFG"/>
    <property type="match status" value="1"/>
</dbReference>
<keyword evidence="4" id="KW-0812">Transmembrane</keyword>
<feature type="domain" description="Methyl-accepting transducer" evidence="5">
    <location>
        <begin position="213"/>
        <end position="438"/>
    </location>
</feature>
<reference evidence="6" key="1">
    <citation type="submission" date="2022-12" db="EMBL/GenBank/DDBJ databases">
        <authorList>
            <person name="Uljanovas D."/>
        </authorList>
    </citation>
    <scope>NUCLEOTIDE SEQUENCE</scope>
    <source>
        <strain evidence="6">RCM39</strain>
    </source>
</reference>
<comment type="caution">
    <text evidence="6">The sequence shown here is derived from an EMBL/GenBank/DDBJ whole genome shotgun (WGS) entry which is preliminary data.</text>
</comment>
<dbReference type="InterPro" id="IPR004090">
    <property type="entry name" value="Chemotax_Me-accpt_rcpt"/>
</dbReference>
<dbReference type="PROSITE" id="PS50111">
    <property type="entry name" value="CHEMOTAXIS_TRANSDUC_2"/>
    <property type="match status" value="1"/>
</dbReference>
<keyword evidence="4" id="KW-0472">Membrane</keyword>
<keyword evidence="3" id="KW-0807">Transducer</keyword>
<dbReference type="InterPro" id="IPR051310">
    <property type="entry name" value="MCP_chemotaxis"/>
</dbReference>
<keyword evidence="1" id="KW-0145">Chemotaxis</keyword>
<dbReference type="PRINTS" id="PR00260">
    <property type="entry name" value="CHEMTRNSDUCR"/>
</dbReference>
<dbReference type="GO" id="GO:0004888">
    <property type="term" value="F:transmembrane signaling receptor activity"/>
    <property type="evidence" value="ECO:0007669"/>
    <property type="project" value="InterPro"/>
</dbReference>
<dbReference type="InterPro" id="IPR004089">
    <property type="entry name" value="MCPsignal_dom"/>
</dbReference>
<gene>
    <name evidence="6" type="ORF">O8C91_00970</name>
</gene>
<evidence type="ECO:0000259" key="5">
    <source>
        <dbReference type="PROSITE" id="PS50111"/>
    </source>
</evidence>
<reference evidence="6" key="2">
    <citation type="journal article" date="2023" name="Microorganisms">
        <title>Genomic Characterization of Arcobacter butzleri Strains Isolated from Various Sources in Lithuania.</title>
        <authorList>
            <person name="Uljanovas D."/>
            <person name="Golz G."/>
            <person name="Fleischmann S."/>
            <person name="Kudirkiene E."/>
            <person name="Kasetiene N."/>
            <person name="Grineviciene A."/>
            <person name="Tamuleviciene E."/>
            <person name="Aksomaitiene J."/>
            <person name="Alter T."/>
            <person name="Malakauskas M."/>
        </authorList>
    </citation>
    <scope>NUCLEOTIDE SEQUENCE</scope>
    <source>
        <strain evidence="6">RCM39</strain>
    </source>
</reference>
<dbReference type="Proteomes" id="UP001171529">
    <property type="component" value="Unassembled WGS sequence"/>
</dbReference>
<comment type="similarity">
    <text evidence="2">Belongs to the methyl-accepting chemotaxis (MCP) protein family.</text>
</comment>
<sequence>MFNLKSLYFRMTIVHYLGIILLPLNAILFTTSTISQIVQFIITLALIVHELDERKNGKLLSKELVNFLKNMDNKNVSFEINTSMASEYSEIKDVIDKREKELLQKEKEESVLIEEAKIVMNQVKHGIYSQTITSISSNNSLEEFKKSVNEMIIETREHFLNINSILEKYTNYDYKKKLELKRISSNGEFQHLVDAINKLKEAITQMLVENKINGITLQNSSKILLTNVDKLNLSSNEAANSLKNTSTVLSEITQNVDKTSTQTIQMSSLANAVIGYSKEGLNLAQKTTTAMDEINEKVSAINESITIIDQIAFQTNILSLNAAVEAATAGEAGRGFAVVAAEVRNLANRSTQAAYEIKKLVESANIKANNGKTIANEMIEGYTVLNTNIDKTIELISSVADISKEQQVGIVQINSAINILEQQIKANAEVSSQANNIAIKTSNIANTIVDTANQKEFEGKENI</sequence>
<dbReference type="Gene3D" id="1.10.287.950">
    <property type="entry name" value="Methyl-accepting chemotaxis protein"/>
    <property type="match status" value="1"/>
</dbReference>
<dbReference type="GO" id="GO:0005886">
    <property type="term" value="C:plasma membrane"/>
    <property type="evidence" value="ECO:0007669"/>
    <property type="project" value="TreeGrafter"/>
</dbReference>
<dbReference type="PANTHER" id="PTHR43531:SF11">
    <property type="entry name" value="METHYL-ACCEPTING CHEMOTAXIS PROTEIN 3"/>
    <property type="match status" value="1"/>
</dbReference>
<evidence type="ECO:0000256" key="2">
    <source>
        <dbReference type="ARBA" id="ARBA00029447"/>
    </source>
</evidence>
<evidence type="ECO:0000313" key="7">
    <source>
        <dbReference type="Proteomes" id="UP001171529"/>
    </source>
</evidence>
<keyword evidence="4" id="KW-1133">Transmembrane helix</keyword>
<protein>
    <submittedName>
        <fullName evidence="6">Methyl-accepting chemotaxis protein</fullName>
    </submittedName>
</protein>
<dbReference type="GO" id="GO:0007165">
    <property type="term" value="P:signal transduction"/>
    <property type="evidence" value="ECO:0007669"/>
    <property type="project" value="UniProtKB-KW"/>
</dbReference>
<dbReference type="SUPFAM" id="SSF58104">
    <property type="entry name" value="Methyl-accepting chemotaxis protein (MCP) signaling domain"/>
    <property type="match status" value="1"/>
</dbReference>
<organism evidence="6 7">
    <name type="scientific">Aliarcobacter butzleri</name>
    <dbReference type="NCBI Taxonomy" id="28197"/>
    <lineage>
        <taxon>Bacteria</taxon>
        <taxon>Pseudomonadati</taxon>
        <taxon>Campylobacterota</taxon>
        <taxon>Epsilonproteobacteria</taxon>
        <taxon>Campylobacterales</taxon>
        <taxon>Arcobacteraceae</taxon>
        <taxon>Aliarcobacter</taxon>
    </lineage>
</organism>
<evidence type="ECO:0000313" key="6">
    <source>
        <dbReference type="EMBL" id="MDN5062758.1"/>
    </source>
</evidence>
<evidence type="ECO:0000256" key="1">
    <source>
        <dbReference type="ARBA" id="ARBA00022500"/>
    </source>
</evidence>
<evidence type="ECO:0000256" key="3">
    <source>
        <dbReference type="PROSITE-ProRule" id="PRU00284"/>
    </source>
</evidence>
<name>A0AAW7PP07_9BACT</name>
<dbReference type="Pfam" id="PF00015">
    <property type="entry name" value="MCPsignal"/>
    <property type="match status" value="1"/>
</dbReference>